<evidence type="ECO:0000259" key="7">
    <source>
        <dbReference type="Pfam" id="PF08281"/>
    </source>
</evidence>
<keyword evidence="4" id="KW-0804">Transcription</keyword>
<keyword evidence="3" id="KW-0731">Sigma factor</keyword>
<dbReference type="GO" id="GO:0016987">
    <property type="term" value="F:sigma factor activity"/>
    <property type="evidence" value="ECO:0007669"/>
    <property type="project" value="UniProtKB-KW"/>
</dbReference>
<reference evidence="8 9" key="1">
    <citation type="submission" date="2019-06" db="EMBL/GenBank/DDBJ databases">
        <title>Sequencing the genomes of 1000 actinobacteria strains.</title>
        <authorList>
            <person name="Klenk H.-P."/>
        </authorList>
    </citation>
    <scope>NUCLEOTIDE SEQUENCE [LARGE SCALE GENOMIC DNA]</scope>
    <source>
        <strain evidence="8 9">DSM 18031</strain>
    </source>
</reference>
<dbReference type="InterPro" id="IPR013249">
    <property type="entry name" value="RNA_pol_sigma70_r4_t2"/>
</dbReference>
<comment type="caution">
    <text evidence="8">The sequence shown here is derived from an EMBL/GenBank/DDBJ whole genome shotgun (WGS) entry which is preliminary data.</text>
</comment>
<dbReference type="Pfam" id="PF04542">
    <property type="entry name" value="Sigma70_r2"/>
    <property type="match status" value="1"/>
</dbReference>
<dbReference type="AlphaFoldDB" id="A0A543I5S8"/>
<dbReference type="CDD" id="cd06171">
    <property type="entry name" value="Sigma70_r4"/>
    <property type="match status" value="1"/>
</dbReference>
<evidence type="ECO:0000259" key="6">
    <source>
        <dbReference type="Pfam" id="PF04542"/>
    </source>
</evidence>
<organism evidence="8 9">
    <name type="scientific">Klugiella xanthotipulae</name>
    <dbReference type="NCBI Taxonomy" id="244735"/>
    <lineage>
        <taxon>Bacteria</taxon>
        <taxon>Bacillati</taxon>
        <taxon>Actinomycetota</taxon>
        <taxon>Actinomycetes</taxon>
        <taxon>Micrococcales</taxon>
        <taxon>Microbacteriaceae</taxon>
        <taxon>Klugiella</taxon>
    </lineage>
</organism>
<dbReference type="PANTHER" id="PTHR43133">
    <property type="entry name" value="RNA POLYMERASE ECF-TYPE SIGMA FACTO"/>
    <property type="match status" value="1"/>
</dbReference>
<dbReference type="InterPro" id="IPR013325">
    <property type="entry name" value="RNA_pol_sigma_r2"/>
</dbReference>
<evidence type="ECO:0000256" key="3">
    <source>
        <dbReference type="ARBA" id="ARBA00023082"/>
    </source>
</evidence>
<evidence type="ECO:0000313" key="8">
    <source>
        <dbReference type="EMBL" id="TQM65929.1"/>
    </source>
</evidence>
<dbReference type="InterPro" id="IPR013324">
    <property type="entry name" value="RNA_pol_sigma_r3/r4-like"/>
</dbReference>
<gene>
    <name evidence="8" type="ORF">FB466_0749</name>
</gene>
<evidence type="ECO:0000256" key="5">
    <source>
        <dbReference type="SAM" id="MobiDB-lite"/>
    </source>
</evidence>
<dbReference type="Pfam" id="PF08281">
    <property type="entry name" value="Sigma70_r4_2"/>
    <property type="match status" value="1"/>
</dbReference>
<keyword evidence="9" id="KW-1185">Reference proteome</keyword>
<feature type="region of interest" description="Disordered" evidence="5">
    <location>
        <begin position="194"/>
        <end position="219"/>
    </location>
</feature>
<dbReference type="InterPro" id="IPR007627">
    <property type="entry name" value="RNA_pol_sigma70_r2"/>
</dbReference>
<dbReference type="GO" id="GO:0006352">
    <property type="term" value="P:DNA-templated transcription initiation"/>
    <property type="evidence" value="ECO:0007669"/>
    <property type="project" value="InterPro"/>
</dbReference>
<evidence type="ECO:0000256" key="2">
    <source>
        <dbReference type="ARBA" id="ARBA00023015"/>
    </source>
</evidence>
<dbReference type="Gene3D" id="1.10.10.10">
    <property type="entry name" value="Winged helix-like DNA-binding domain superfamily/Winged helix DNA-binding domain"/>
    <property type="match status" value="1"/>
</dbReference>
<evidence type="ECO:0000313" key="9">
    <source>
        <dbReference type="Proteomes" id="UP000318331"/>
    </source>
</evidence>
<evidence type="ECO:0000256" key="1">
    <source>
        <dbReference type="ARBA" id="ARBA00010641"/>
    </source>
</evidence>
<dbReference type="SUPFAM" id="SSF88946">
    <property type="entry name" value="Sigma2 domain of RNA polymerase sigma factors"/>
    <property type="match status" value="1"/>
</dbReference>
<dbReference type="InterPro" id="IPR036388">
    <property type="entry name" value="WH-like_DNA-bd_sf"/>
</dbReference>
<name>A0A543I5S8_9MICO</name>
<dbReference type="SUPFAM" id="SSF88659">
    <property type="entry name" value="Sigma3 and sigma4 domains of RNA polymerase sigma factors"/>
    <property type="match status" value="1"/>
</dbReference>
<feature type="domain" description="RNA polymerase sigma factor 70 region 4 type 2" evidence="7">
    <location>
        <begin position="142"/>
        <end position="194"/>
    </location>
</feature>
<dbReference type="PANTHER" id="PTHR43133:SF25">
    <property type="entry name" value="RNA POLYMERASE SIGMA FACTOR RFAY-RELATED"/>
    <property type="match status" value="1"/>
</dbReference>
<sequence>MSGRDIPATRYEPFRQQRAIPTVNTDSDIIRQSEHLPTAFGELYDRHASHLFRYAAGRVGSSAAEDVVGDTFLTAFERRATFDHEWENARPWLFGITTTLIRKHRRMEAQNFRSVASATAFVINDDRVGEVSDRIDAERNIRALTKTLTRMAAADRDTLLLYAWGDLTYEDIALALSVPVGTVRSRLNRARRTLRASLSPEHSAQEVDHGRTHPAPQNA</sequence>
<protein>
    <submittedName>
        <fullName evidence="8">RNA polymerase sigma-70 factor (ECF subfamily)</fullName>
    </submittedName>
</protein>
<accession>A0A543I5S8</accession>
<dbReference type="Gene3D" id="1.10.1740.10">
    <property type="match status" value="1"/>
</dbReference>
<dbReference type="InterPro" id="IPR039425">
    <property type="entry name" value="RNA_pol_sigma-70-like"/>
</dbReference>
<comment type="similarity">
    <text evidence="1">Belongs to the sigma-70 factor family. ECF subfamily.</text>
</comment>
<dbReference type="GO" id="GO:0003677">
    <property type="term" value="F:DNA binding"/>
    <property type="evidence" value="ECO:0007669"/>
    <property type="project" value="InterPro"/>
</dbReference>
<dbReference type="EMBL" id="VFPN01000001">
    <property type="protein sequence ID" value="TQM65929.1"/>
    <property type="molecule type" value="Genomic_DNA"/>
</dbReference>
<evidence type="ECO:0000256" key="4">
    <source>
        <dbReference type="ARBA" id="ARBA00023163"/>
    </source>
</evidence>
<dbReference type="NCBIfam" id="TIGR02937">
    <property type="entry name" value="sigma70-ECF"/>
    <property type="match status" value="1"/>
</dbReference>
<proteinExistence type="inferred from homology"/>
<keyword evidence="2" id="KW-0805">Transcription regulation</keyword>
<dbReference type="Proteomes" id="UP000318331">
    <property type="component" value="Unassembled WGS sequence"/>
</dbReference>
<feature type="domain" description="RNA polymerase sigma-70 region 2" evidence="6">
    <location>
        <begin position="43"/>
        <end position="107"/>
    </location>
</feature>
<dbReference type="InterPro" id="IPR014284">
    <property type="entry name" value="RNA_pol_sigma-70_dom"/>
</dbReference>